<feature type="compositionally biased region" description="Basic and acidic residues" evidence="2">
    <location>
        <begin position="110"/>
        <end position="119"/>
    </location>
</feature>
<dbReference type="GO" id="GO:0030514">
    <property type="term" value="P:negative regulation of BMP signaling pathway"/>
    <property type="evidence" value="ECO:0007669"/>
    <property type="project" value="TreeGrafter"/>
</dbReference>
<evidence type="ECO:0000256" key="1">
    <source>
        <dbReference type="SAM" id="Coils"/>
    </source>
</evidence>
<evidence type="ECO:0000256" key="2">
    <source>
        <dbReference type="SAM" id="MobiDB-lite"/>
    </source>
</evidence>
<dbReference type="AlphaFoldDB" id="A0A182T6B4"/>
<feature type="compositionally biased region" description="Acidic residues" evidence="2">
    <location>
        <begin position="732"/>
        <end position="744"/>
    </location>
</feature>
<dbReference type="GO" id="GO:0005634">
    <property type="term" value="C:nucleus"/>
    <property type="evidence" value="ECO:0007669"/>
    <property type="project" value="TreeGrafter"/>
</dbReference>
<dbReference type="GO" id="GO:0005737">
    <property type="term" value="C:cytoplasm"/>
    <property type="evidence" value="ECO:0007669"/>
    <property type="project" value="TreeGrafter"/>
</dbReference>
<feature type="compositionally biased region" description="Low complexity" evidence="2">
    <location>
        <begin position="647"/>
        <end position="667"/>
    </location>
</feature>
<evidence type="ECO:0000313" key="3">
    <source>
        <dbReference type="EnsemblMetazoa" id="AMAM020516-PA"/>
    </source>
</evidence>
<feature type="region of interest" description="Disordered" evidence="2">
    <location>
        <begin position="569"/>
        <end position="634"/>
    </location>
</feature>
<feature type="region of interest" description="Disordered" evidence="2">
    <location>
        <begin position="92"/>
        <end position="147"/>
    </location>
</feature>
<protein>
    <submittedName>
        <fullName evidence="3">Uncharacterized protein</fullName>
    </submittedName>
</protein>
<feature type="compositionally biased region" description="Polar residues" evidence="2">
    <location>
        <begin position="569"/>
        <end position="580"/>
    </location>
</feature>
<feature type="compositionally biased region" description="Low complexity" evidence="2">
    <location>
        <begin position="594"/>
        <end position="634"/>
    </location>
</feature>
<feature type="compositionally biased region" description="Low complexity" evidence="2">
    <location>
        <begin position="480"/>
        <end position="495"/>
    </location>
</feature>
<feature type="region of interest" description="Disordered" evidence="2">
    <location>
        <begin position="536"/>
        <end position="556"/>
    </location>
</feature>
<feature type="region of interest" description="Disordered" evidence="2">
    <location>
        <begin position="57"/>
        <end position="79"/>
    </location>
</feature>
<feature type="compositionally biased region" description="Basic and acidic residues" evidence="2">
    <location>
        <begin position="505"/>
        <end position="514"/>
    </location>
</feature>
<feature type="region of interest" description="Disordered" evidence="2">
    <location>
        <begin position="274"/>
        <end position="293"/>
    </location>
</feature>
<feature type="compositionally biased region" description="Low complexity" evidence="2">
    <location>
        <begin position="120"/>
        <end position="130"/>
    </location>
</feature>
<feature type="region of interest" description="Disordered" evidence="2">
    <location>
        <begin position="647"/>
        <end position="822"/>
    </location>
</feature>
<dbReference type="Proteomes" id="UP000075901">
    <property type="component" value="Unassembled WGS sequence"/>
</dbReference>
<dbReference type="GO" id="GO:0046332">
    <property type="term" value="F:SMAD binding"/>
    <property type="evidence" value="ECO:0007669"/>
    <property type="project" value="TreeGrafter"/>
</dbReference>
<feature type="compositionally biased region" description="Low complexity" evidence="2">
    <location>
        <begin position="192"/>
        <end position="205"/>
    </location>
</feature>
<dbReference type="GO" id="GO:0000981">
    <property type="term" value="F:DNA-binding transcription factor activity, RNA polymerase II-specific"/>
    <property type="evidence" value="ECO:0007669"/>
    <property type="project" value="TreeGrafter"/>
</dbReference>
<feature type="compositionally biased region" description="Acidic residues" evidence="2">
    <location>
        <begin position="343"/>
        <end position="352"/>
    </location>
</feature>
<feature type="compositionally biased region" description="Polar residues" evidence="2">
    <location>
        <begin position="773"/>
        <end position="812"/>
    </location>
</feature>
<accession>A0A182T6B4</accession>
<dbReference type="VEuPathDB" id="VectorBase:AMAM020516"/>
<reference evidence="3" key="2">
    <citation type="submission" date="2020-05" db="UniProtKB">
        <authorList>
            <consortium name="EnsemblMetazoa"/>
        </authorList>
    </citation>
    <scope>IDENTIFICATION</scope>
    <source>
        <strain evidence="3">maculatus3</strain>
    </source>
</reference>
<keyword evidence="1" id="KW-0175">Coiled coil</keyword>
<feature type="region of interest" description="Disordered" evidence="2">
    <location>
        <begin position="312"/>
        <end position="363"/>
    </location>
</feature>
<organism evidence="3 4">
    <name type="scientific">Anopheles maculatus</name>
    <dbReference type="NCBI Taxonomy" id="74869"/>
    <lineage>
        <taxon>Eukaryota</taxon>
        <taxon>Metazoa</taxon>
        <taxon>Ecdysozoa</taxon>
        <taxon>Arthropoda</taxon>
        <taxon>Hexapoda</taxon>
        <taxon>Insecta</taxon>
        <taxon>Pterygota</taxon>
        <taxon>Neoptera</taxon>
        <taxon>Endopterygota</taxon>
        <taxon>Diptera</taxon>
        <taxon>Nematocera</taxon>
        <taxon>Culicoidea</taxon>
        <taxon>Culicidae</taxon>
        <taxon>Anophelinae</taxon>
        <taxon>Anopheles</taxon>
        <taxon>Anopheles maculatus group</taxon>
    </lineage>
</organism>
<name>A0A182T6B4_9DIPT</name>
<dbReference type="PANTHER" id="PTHR10005:SF25">
    <property type="entry name" value="SNO ONCOGENE, ISOFORM B"/>
    <property type="match status" value="1"/>
</dbReference>
<dbReference type="PANTHER" id="PTHR10005">
    <property type="entry name" value="SKI ONCOGENE-RELATED"/>
    <property type="match status" value="1"/>
</dbReference>
<feature type="region of interest" description="Disordered" evidence="2">
    <location>
        <begin position="161"/>
        <end position="209"/>
    </location>
</feature>
<sequence>MSETDKFERSYQPNVALVPRKTILCGKEASTTVTPVQRREYDGKDRSVIKCEVVQIKQESPSTPPATAALVSGGNSAVDGPMRSVIKCDVQIKQERPGTPLSTASGPLDHGGRGDRGDNSRSPGPSAHIPVSPPPLPPPGTSHQHQLSQGAIAISTIIAKQHHPQQVSSMATYGGGSNSNSPGPIPLDVPHSGSSGSNEITSSTSPLPPTSIVINMNGGESVVSGGGEGGRGDKPKLVLIKEPISPPLSAHTPTSRRTPPSHMLQQQQVVGVGGVGGGSGHHSQQAVPSPPPPHHQPLYLHHHQVLQQQQHHHFRSHHAGSTAPGTIIHRNGLPIVGNSEFELSTDTDDDSQAGEPDSSNVPSTMELIGEVLKEVEQETKKQILDIFNVLLQESRVEHHRLQLEIRTKDEQVMEMQRHNMDLQRQIDHYQQQNHHLRNDLDRALLKIDSLREHQHQLSQHHHQHQQHHIMVRETLGGVGESSTSSTPPSPLSLVSNGSNSNHSHQLIERRNSFPEKSEIIMKPLKKLLRRSPDDSTTVLMLASPPPQTTGSLPPSLPACLSITATTVSVAPKASSTQSQDAEPAREDIRRQHHSSSASTSPSPTGQQTGGVLQSPSAAAPHQQPQPPTSATNVPVSTTTITAVSTAVNGSGPATATGAASTVSKSSTPSVEDGRASSGSPIVVVIPVSSSGPLPKDASSPRPPVSRSASPAASPRCDRDAKGCPSTSPEGKDEPDEEDEDEPMEEPARVAGSPAPAADLKDDTDGNDAPATKASINAKTAIVTATITSNSTSSGASNQENDSPNRSKGSNHSIGGVRSSCDN</sequence>
<dbReference type="EnsemblMetazoa" id="AMAM020516-RA">
    <property type="protein sequence ID" value="AMAM020516-PA"/>
    <property type="gene ID" value="AMAM020516"/>
</dbReference>
<dbReference type="InterPro" id="IPR023216">
    <property type="entry name" value="Tscrpt_reg_SKI_SnoN"/>
</dbReference>
<proteinExistence type="predicted"/>
<dbReference type="GO" id="GO:0005667">
    <property type="term" value="C:transcription regulator complex"/>
    <property type="evidence" value="ECO:0007669"/>
    <property type="project" value="TreeGrafter"/>
</dbReference>
<feature type="compositionally biased region" description="Low complexity" evidence="2">
    <location>
        <begin position="704"/>
        <end position="714"/>
    </location>
</feature>
<feature type="region of interest" description="Disordered" evidence="2">
    <location>
        <begin position="477"/>
        <end position="514"/>
    </location>
</feature>
<reference evidence="4" key="1">
    <citation type="submission" date="2013-09" db="EMBL/GenBank/DDBJ databases">
        <title>The Genome Sequence of Anopheles maculatus species B.</title>
        <authorList>
            <consortium name="The Broad Institute Genomics Platform"/>
            <person name="Neafsey D.E."/>
            <person name="Besansky N."/>
            <person name="Howell P."/>
            <person name="Walton C."/>
            <person name="Young S.K."/>
            <person name="Zeng Q."/>
            <person name="Gargeya S."/>
            <person name="Fitzgerald M."/>
            <person name="Haas B."/>
            <person name="Abouelleil A."/>
            <person name="Allen A.W."/>
            <person name="Alvarado L."/>
            <person name="Arachchi H.M."/>
            <person name="Berlin A.M."/>
            <person name="Chapman S.B."/>
            <person name="Gainer-Dewar J."/>
            <person name="Goldberg J."/>
            <person name="Griggs A."/>
            <person name="Gujja S."/>
            <person name="Hansen M."/>
            <person name="Howarth C."/>
            <person name="Imamovic A."/>
            <person name="Ireland A."/>
            <person name="Larimer J."/>
            <person name="McCowan C."/>
            <person name="Murphy C."/>
            <person name="Pearson M."/>
            <person name="Poon T.W."/>
            <person name="Priest M."/>
            <person name="Roberts A."/>
            <person name="Saif S."/>
            <person name="Shea T."/>
            <person name="Sisk P."/>
            <person name="Sykes S."/>
            <person name="Wortman J."/>
            <person name="Nusbaum C."/>
            <person name="Birren B."/>
        </authorList>
    </citation>
    <scope>NUCLEOTIDE SEQUENCE [LARGE SCALE GENOMIC DNA]</scope>
    <source>
        <strain evidence="4">maculatus3</strain>
    </source>
</reference>
<keyword evidence="4" id="KW-1185">Reference proteome</keyword>
<evidence type="ECO:0000313" key="4">
    <source>
        <dbReference type="Proteomes" id="UP000075901"/>
    </source>
</evidence>
<feature type="compositionally biased region" description="Low complexity" evidence="2">
    <location>
        <begin position="676"/>
        <end position="692"/>
    </location>
</feature>
<feature type="coiled-coil region" evidence="1">
    <location>
        <begin position="405"/>
        <end position="453"/>
    </location>
</feature>
<dbReference type="GO" id="GO:0000978">
    <property type="term" value="F:RNA polymerase II cis-regulatory region sequence-specific DNA binding"/>
    <property type="evidence" value="ECO:0007669"/>
    <property type="project" value="TreeGrafter"/>
</dbReference>
<feature type="compositionally biased region" description="Pro residues" evidence="2">
    <location>
        <begin position="131"/>
        <end position="140"/>
    </location>
</feature>